<feature type="region of interest" description="Disordered" evidence="1">
    <location>
        <begin position="81"/>
        <end position="109"/>
    </location>
</feature>
<dbReference type="OrthoDB" id="5343576at2759"/>
<gene>
    <name evidence="2" type="ORF">VE01_06819</name>
</gene>
<organism evidence="2 3">
    <name type="scientific">Pseudogymnoascus verrucosus</name>
    <dbReference type="NCBI Taxonomy" id="342668"/>
    <lineage>
        <taxon>Eukaryota</taxon>
        <taxon>Fungi</taxon>
        <taxon>Dikarya</taxon>
        <taxon>Ascomycota</taxon>
        <taxon>Pezizomycotina</taxon>
        <taxon>Leotiomycetes</taxon>
        <taxon>Thelebolales</taxon>
        <taxon>Thelebolaceae</taxon>
        <taxon>Pseudogymnoascus</taxon>
    </lineage>
</organism>
<feature type="region of interest" description="Disordered" evidence="1">
    <location>
        <begin position="126"/>
        <end position="150"/>
    </location>
</feature>
<dbReference type="EMBL" id="KV460230">
    <property type="protein sequence ID" value="OBT96098.1"/>
    <property type="molecule type" value="Genomic_DNA"/>
</dbReference>
<feature type="compositionally biased region" description="Low complexity" evidence="1">
    <location>
        <begin position="475"/>
        <end position="487"/>
    </location>
</feature>
<name>A0A1B8GJU7_9PEZI</name>
<sequence>MSHMRDTDFDQLMKTLTENFNVLADEVQLLSDRKTVLEHKLRFAHEQYQVLALKYAPSDDPDISSTLAKLQLPADIRVNVEDRTSQVPLPPRRSGNSKQQTAEAIRDGRKASQLIASLKGWNRSAVSNRSASIATSSNNRNSRGGTSFTTFHEQDFTVPGKKSQLMCPFSQKSNKPAPNQDSSSQVSAMETAEETTAVPDTEDNTPHHSADPICAALYAETHVSAPPSAAGSNKCPIRFLDQHSPEEVARYFETHKHEIPRSHEVCVKRYTRNEEGARKLDAKYGSMVSMLQQLGQKHQPMLPVQDEIEEYEVDKRSNGRVESWAKAVSEEGVDPAEATTDVPTEPEEEREGRYDRQMNEVRVGESPSRPWGISVPYDFPPAPHYTENDLQASPSAPAITRDFEGQPPVSRCPFGHGAKAEEVTEEPPSSDREDIPQARPAGQCPFSQNMDPNAPLPKDHPTVTPQDSGFGATYESQPQPEPASQPAFIAKPEAATTTGNNGGPQMLFTGPVFIGYPVEQAMALMQQWQAGANQPR</sequence>
<dbReference type="GeneID" id="28840205"/>
<dbReference type="RefSeq" id="XP_018129831.1">
    <property type="nucleotide sequence ID" value="XM_018276258.2"/>
</dbReference>
<proteinExistence type="predicted"/>
<evidence type="ECO:0000313" key="2">
    <source>
        <dbReference type="EMBL" id="OBT96098.1"/>
    </source>
</evidence>
<accession>A0A1B8GJU7</accession>
<feature type="region of interest" description="Disordered" evidence="1">
    <location>
        <begin position="397"/>
        <end position="503"/>
    </location>
</feature>
<reference evidence="3" key="2">
    <citation type="journal article" date="2018" name="Nat. Commun.">
        <title>Extreme sensitivity to ultraviolet light in the fungal pathogen causing white-nose syndrome of bats.</title>
        <authorList>
            <person name="Palmer J.M."/>
            <person name="Drees K.P."/>
            <person name="Foster J.T."/>
            <person name="Lindner D.L."/>
        </authorList>
    </citation>
    <scope>NUCLEOTIDE SEQUENCE [LARGE SCALE GENOMIC DNA]</scope>
    <source>
        <strain evidence="3">UAMH 10579</strain>
    </source>
</reference>
<dbReference type="AlphaFoldDB" id="A0A1B8GJU7"/>
<protein>
    <submittedName>
        <fullName evidence="2">Uncharacterized protein</fullName>
    </submittedName>
</protein>
<evidence type="ECO:0000313" key="3">
    <source>
        <dbReference type="Proteomes" id="UP000091956"/>
    </source>
</evidence>
<feature type="compositionally biased region" description="Basic and acidic residues" evidence="1">
    <location>
        <begin position="350"/>
        <end position="363"/>
    </location>
</feature>
<reference evidence="2 3" key="1">
    <citation type="submission" date="2016-03" db="EMBL/GenBank/DDBJ databases">
        <title>Comparative genomics of Pseudogymnoascus destructans, the fungus causing white-nose syndrome of bats.</title>
        <authorList>
            <person name="Palmer J.M."/>
            <person name="Drees K.P."/>
            <person name="Foster J.T."/>
            <person name="Lindner D.L."/>
        </authorList>
    </citation>
    <scope>NUCLEOTIDE SEQUENCE [LARGE SCALE GENOMIC DNA]</scope>
    <source>
        <strain evidence="2 3">UAMH 10579</strain>
    </source>
</reference>
<feature type="compositionally biased region" description="Low complexity" evidence="1">
    <location>
        <begin position="135"/>
        <end position="147"/>
    </location>
</feature>
<keyword evidence="3" id="KW-1185">Reference proteome</keyword>
<feature type="region of interest" description="Disordered" evidence="1">
    <location>
        <begin position="326"/>
        <end position="368"/>
    </location>
</feature>
<dbReference type="Proteomes" id="UP000091956">
    <property type="component" value="Unassembled WGS sequence"/>
</dbReference>
<evidence type="ECO:0000256" key="1">
    <source>
        <dbReference type="SAM" id="MobiDB-lite"/>
    </source>
</evidence>
<feature type="compositionally biased region" description="Polar residues" evidence="1">
    <location>
        <begin position="170"/>
        <end position="188"/>
    </location>
</feature>
<dbReference type="STRING" id="342668.A0A1B8GJU7"/>
<feature type="region of interest" description="Disordered" evidence="1">
    <location>
        <begin position="164"/>
        <end position="210"/>
    </location>
</feature>